<keyword evidence="3" id="KW-1185">Reference proteome</keyword>
<gene>
    <name evidence="2" type="ordered locus">Turpa_3397</name>
</gene>
<name>I4B9S8_TURPD</name>
<accession>I4B9S8</accession>
<keyword evidence="1" id="KW-0732">Signal</keyword>
<evidence type="ECO:0000313" key="2">
    <source>
        <dbReference type="EMBL" id="AFM14035.1"/>
    </source>
</evidence>
<dbReference type="RefSeq" id="WP_014804531.1">
    <property type="nucleotide sequence ID" value="NC_018020.1"/>
</dbReference>
<sequence>MKLLSKTNLILFWLFVATQLQANFLRDGIKEIGGGISGTTHQQYNYTQFGFEVAPTFAYYFSAHWFAATGVNVGYFYQTTRHQNFNYTISYAQLYPKVGIGYYTIISENLAFAIPVFIYHEFNFGTFGNRSEPNASYYDGGAYSICSDPRKPDSLTCCH</sequence>
<proteinExistence type="predicted"/>
<evidence type="ECO:0000256" key="1">
    <source>
        <dbReference type="SAM" id="SignalP"/>
    </source>
</evidence>
<protein>
    <recommendedName>
        <fullName evidence="4">Outer membrane protein beta-barrel domain-containing protein</fullName>
    </recommendedName>
</protein>
<feature type="chain" id="PRO_5003686464" description="Outer membrane protein beta-barrel domain-containing protein" evidence="1">
    <location>
        <begin position="23"/>
        <end position="159"/>
    </location>
</feature>
<feature type="signal peptide" evidence="1">
    <location>
        <begin position="1"/>
        <end position="22"/>
    </location>
</feature>
<dbReference type="HOGENOM" id="CLU_122427_0_0_12"/>
<organism evidence="2 3">
    <name type="scientific">Turneriella parva (strain ATCC BAA-1111 / DSM 21527 / NCTC 11395 / H)</name>
    <name type="common">Leptospira parva</name>
    <dbReference type="NCBI Taxonomy" id="869212"/>
    <lineage>
        <taxon>Bacteria</taxon>
        <taxon>Pseudomonadati</taxon>
        <taxon>Spirochaetota</taxon>
        <taxon>Spirochaetia</taxon>
        <taxon>Leptospirales</taxon>
        <taxon>Leptospiraceae</taxon>
        <taxon>Turneriella</taxon>
    </lineage>
</organism>
<dbReference type="EMBL" id="CP002959">
    <property type="protein sequence ID" value="AFM14035.1"/>
    <property type="molecule type" value="Genomic_DNA"/>
</dbReference>
<dbReference type="Proteomes" id="UP000006048">
    <property type="component" value="Chromosome"/>
</dbReference>
<reference evidence="2 3" key="1">
    <citation type="submission" date="2012-06" db="EMBL/GenBank/DDBJ databases">
        <title>The complete chromosome of genome of Turneriella parva DSM 21527.</title>
        <authorList>
            <consortium name="US DOE Joint Genome Institute (JGI-PGF)"/>
            <person name="Lucas S."/>
            <person name="Han J."/>
            <person name="Lapidus A."/>
            <person name="Bruce D."/>
            <person name="Goodwin L."/>
            <person name="Pitluck S."/>
            <person name="Peters L."/>
            <person name="Kyrpides N."/>
            <person name="Mavromatis K."/>
            <person name="Ivanova N."/>
            <person name="Mikhailova N."/>
            <person name="Chertkov O."/>
            <person name="Detter J.C."/>
            <person name="Tapia R."/>
            <person name="Han C."/>
            <person name="Land M."/>
            <person name="Hauser L."/>
            <person name="Markowitz V."/>
            <person name="Cheng J.-F."/>
            <person name="Hugenholtz P."/>
            <person name="Woyke T."/>
            <person name="Wu D."/>
            <person name="Gronow S."/>
            <person name="Wellnitz S."/>
            <person name="Brambilla E."/>
            <person name="Klenk H.-P."/>
            <person name="Eisen J.A."/>
        </authorList>
    </citation>
    <scope>NUCLEOTIDE SEQUENCE [LARGE SCALE GENOMIC DNA]</scope>
    <source>
        <strain evidence="3">ATCC BAA-1111 / DSM 21527 / NCTC 11395 / H</strain>
    </source>
</reference>
<evidence type="ECO:0008006" key="4">
    <source>
        <dbReference type="Google" id="ProtNLM"/>
    </source>
</evidence>
<evidence type="ECO:0000313" key="3">
    <source>
        <dbReference type="Proteomes" id="UP000006048"/>
    </source>
</evidence>
<dbReference type="KEGG" id="tpx:Turpa_3397"/>
<dbReference type="AlphaFoldDB" id="I4B9S8"/>